<evidence type="ECO:0000313" key="3">
    <source>
        <dbReference type="EMBL" id="CCI52761.1"/>
    </source>
</evidence>
<feature type="compositionally biased region" description="Low complexity" evidence="1">
    <location>
        <begin position="1"/>
        <end position="12"/>
    </location>
</feature>
<sequence length="396" mass="43191">MTATAISPSAASAREKHRNPDGKFGTQPRDESAVDFNSPEAPVDGMDRGGLSPIFTKFSETDRDVRAAAIEAELHDAVAQVVESGQLARFLELTAANRIGKWSFGNQILATFQGWRARDEADEDALAEAPSHLMAMSAHDWKTKFNRHPRAGAKAVWILAPVTRKYTSTNKETGEEESRYATVGFTGQAKFDACQTTGDPIPEQDLFRPTTVEPEGGAYTFLTGKVAEAGYTFHEEGIETGMARPGDYAGRLGYTSPKSKKVAVAEWLPESVKIGVVAHELGHIHCGHVDGTEDYAEHRGRMETEAEAAAYMTMRALGREPKEAGSFAAGYIASWSKGDKAVITKAMAKASTAFRKITETDADKYVPDPNRPRRKPAARRKPTARKTTRPRTKTTA</sequence>
<gene>
    <name evidence="3" type="ORF">BN13_2010002</name>
    <name evidence="4" type="ORF">BN13_940010</name>
</gene>
<feature type="compositionally biased region" description="Basic residues" evidence="1">
    <location>
        <begin position="372"/>
        <end position="396"/>
    </location>
</feature>
<comment type="caution">
    <text evidence="4">The sequence shown here is derived from an EMBL/GenBank/DDBJ whole genome shotgun (WGS) entry which is preliminary data.</text>
</comment>
<dbReference type="RefSeq" id="WP_048547769.1">
    <property type="nucleotide sequence ID" value="NZ_HF571038.1"/>
</dbReference>
<keyword evidence="5" id="KW-1185">Reference proteome</keyword>
<evidence type="ECO:0000313" key="5">
    <source>
        <dbReference type="Proteomes" id="UP000035720"/>
    </source>
</evidence>
<dbReference type="InterPro" id="IPR010359">
    <property type="entry name" value="IrrE_HExxH"/>
</dbReference>
<dbReference type="EMBL" id="CAJC01000115">
    <property type="protein sequence ID" value="CCI52761.1"/>
    <property type="molecule type" value="Genomic_DNA"/>
</dbReference>
<proteinExistence type="predicted"/>
<accession>A0A077MGQ6</accession>
<feature type="region of interest" description="Disordered" evidence="1">
    <location>
        <begin position="1"/>
        <end position="49"/>
    </location>
</feature>
<dbReference type="EMBL" id="CAJC01000210">
    <property type="protein sequence ID" value="CCI55033.1"/>
    <property type="molecule type" value="Genomic_DNA"/>
</dbReference>
<dbReference type="STRING" id="1193518.BN13_2010002"/>
<evidence type="ECO:0000313" key="4">
    <source>
        <dbReference type="EMBL" id="CCI55033.1"/>
    </source>
</evidence>
<evidence type="ECO:0000256" key="1">
    <source>
        <dbReference type="SAM" id="MobiDB-lite"/>
    </source>
</evidence>
<organism evidence="4 5">
    <name type="scientific">Nostocoides jenkinsii Ben 74</name>
    <dbReference type="NCBI Taxonomy" id="1193518"/>
    <lineage>
        <taxon>Bacteria</taxon>
        <taxon>Bacillati</taxon>
        <taxon>Actinomycetota</taxon>
        <taxon>Actinomycetes</taxon>
        <taxon>Micrococcales</taxon>
        <taxon>Intrasporangiaceae</taxon>
        <taxon>Nostocoides</taxon>
    </lineage>
</organism>
<dbReference type="Pfam" id="PF06114">
    <property type="entry name" value="Peptidase_M78"/>
    <property type="match status" value="1"/>
</dbReference>
<protein>
    <recommendedName>
        <fullName evidence="2">IrrE N-terminal-like domain-containing protein</fullName>
    </recommendedName>
</protein>
<name>A0A077MGQ6_9MICO</name>
<feature type="region of interest" description="Disordered" evidence="1">
    <location>
        <begin position="358"/>
        <end position="396"/>
    </location>
</feature>
<dbReference type="Proteomes" id="UP000035720">
    <property type="component" value="Unassembled WGS sequence"/>
</dbReference>
<feature type="domain" description="IrrE N-terminal-like" evidence="2">
    <location>
        <begin position="237"/>
        <end position="312"/>
    </location>
</feature>
<reference evidence="4" key="1">
    <citation type="submission" date="2012-05" db="EMBL/GenBank/DDBJ databases">
        <authorList>
            <person name="McIlroy S."/>
        </authorList>
    </citation>
    <scope>NUCLEOTIDE SEQUENCE</scope>
    <source>
        <strain evidence="4">Ben 74</strain>
    </source>
</reference>
<dbReference type="OrthoDB" id="7605626at2"/>
<reference evidence="4 5" key="2">
    <citation type="journal article" date="2013" name="ISME J.">
        <title>A metabolic model for members of the genus Tetrasphaera involved in enhanced biological phosphorus removal.</title>
        <authorList>
            <person name="Kristiansen R."/>
            <person name="Nguyen H.T.T."/>
            <person name="Saunders A.M."/>
            <person name="Nielsen J.L."/>
            <person name="Wimmer R."/>
            <person name="Le V.Q."/>
            <person name="McIlroy S.J."/>
            <person name="Petrovski S."/>
            <person name="Seviour R.J."/>
            <person name="Calteau A."/>
            <person name="Nielsen K.L."/>
            <person name="Nielsen P.H."/>
        </authorList>
    </citation>
    <scope>NUCLEOTIDE SEQUENCE [LARGE SCALE GENOMIC DNA]</scope>
    <source>
        <strain evidence="4 5">Ben 74</strain>
    </source>
</reference>
<evidence type="ECO:0000259" key="2">
    <source>
        <dbReference type="Pfam" id="PF06114"/>
    </source>
</evidence>
<dbReference type="AlphaFoldDB" id="A0A077MGQ6"/>